<organism evidence="2">
    <name type="scientific">Coccolithus braarudii</name>
    <dbReference type="NCBI Taxonomy" id="221442"/>
    <lineage>
        <taxon>Eukaryota</taxon>
        <taxon>Haptista</taxon>
        <taxon>Haptophyta</taxon>
        <taxon>Prymnesiophyceae</taxon>
        <taxon>Coccolithales</taxon>
        <taxon>Coccolithaceae</taxon>
        <taxon>Coccolithus</taxon>
    </lineage>
</organism>
<evidence type="ECO:0000256" key="1">
    <source>
        <dbReference type="SAM" id="MobiDB-lite"/>
    </source>
</evidence>
<dbReference type="AlphaFoldDB" id="A0A7S0LA84"/>
<feature type="region of interest" description="Disordered" evidence="1">
    <location>
        <begin position="105"/>
        <end position="151"/>
    </location>
</feature>
<protein>
    <submittedName>
        <fullName evidence="2">Uncharacterized protein</fullName>
    </submittedName>
</protein>
<sequence>MLQFVTRTPRTTPAHDKIEWYQRTIRRGTTVMDTIKRSARPGNFVTHKTKGKVQLLGAVGTVSPPVQLKVRKNIDSVEHDIVEAADCGPSISTSLKSDLTCFKKPKDLKRKRQSDAPSKSVRSGTASRRLRQQRHASESGARRRLPQGTSR</sequence>
<name>A0A7S0LA84_9EUKA</name>
<feature type="compositionally biased region" description="Polar residues" evidence="1">
    <location>
        <begin position="115"/>
        <end position="126"/>
    </location>
</feature>
<gene>
    <name evidence="2" type="ORF">CPEL01642_LOCUS9024</name>
</gene>
<reference evidence="2" key="1">
    <citation type="submission" date="2021-01" db="EMBL/GenBank/DDBJ databases">
        <authorList>
            <person name="Corre E."/>
            <person name="Pelletier E."/>
            <person name="Niang G."/>
            <person name="Scheremetjew M."/>
            <person name="Finn R."/>
            <person name="Kale V."/>
            <person name="Holt S."/>
            <person name="Cochrane G."/>
            <person name="Meng A."/>
            <person name="Brown T."/>
            <person name="Cohen L."/>
        </authorList>
    </citation>
    <scope>NUCLEOTIDE SEQUENCE</scope>
    <source>
        <strain evidence="2">PLY182g</strain>
    </source>
</reference>
<evidence type="ECO:0000313" key="2">
    <source>
        <dbReference type="EMBL" id="CAD8605689.1"/>
    </source>
</evidence>
<accession>A0A7S0LA84</accession>
<dbReference type="EMBL" id="HBEY01018736">
    <property type="protein sequence ID" value="CAD8605689.1"/>
    <property type="molecule type" value="Transcribed_RNA"/>
</dbReference>
<proteinExistence type="predicted"/>